<dbReference type="AlphaFoldDB" id="L5LF09"/>
<keyword evidence="9" id="KW-0460">Magnesium</keyword>
<keyword evidence="5" id="KW-0479">Metal-binding</keyword>
<evidence type="ECO:0000256" key="7">
    <source>
        <dbReference type="ARBA" id="ARBA00022777"/>
    </source>
</evidence>
<name>L5LF09_MYODS</name>
<keyword evidence="10" id="KW-0524">Neurogenesis</keyword>
<feature type="compositionally biased region" description="Low complexity" evidence="15">
    <location>
        <begin position="388"/>
        <end position="410"/>
    </location>
</feature>
<dbReference type="InterPro" id="IPR011009">
    <property type="entry name" value="Kinase-like_dom_sf"/>
</dbReference>
<evidence type="ECO:0000256" key="3">
    <source>
        <dbReference type="ARBA" id="ARBA00022527"/>
    </source>
</evidence>
<dbReference type="SUPFAM" id="SSF56112">
    <property type="entry name" value="Protein kinase-like (PK-like)"/>
    <property type="match status" value="1"/>
</dbReference>
<evidence type="ECO:0000256" key="8">
    <source>
        <dbReference type="ARBA" id="ARBA00022840"/>
    </source>
</evidence>
<dbReference type="CDD" id="cd14081">
    <property type="entry name" value="STKc_BRSK1_2"/>
    <property type="match status" value="1"/>
</dbReference>
<evidence type="ECO:0000256" key="6">
    <source>
        <dbReference type="ARBA" id="ARBA00022741"/>
    </source>
</evidence>
<keyword evidence="3" id="KW-0723">Serine/threonine-protein kinase</keyword>
<evidence type="ECO:0000256" key="14">
    <source>
        <dbReference type="ARBA" id="ARBA00048878"/>
    </source>
</evidence>
<dbReference type="InterPro" id="IPR048622">
    <property type="entry name" value="BRSK1_2-like_UBA"/>
</dbReference>
<dbReference type="Gene3D" id="1.10.510.10">
    <property type="entry name" value="Transferase(Phosphotransferase) domain 1"/>
    <property type="match status" value="1"/>
</dbReference>
<feature type="compositionally biased region" description="Pro residues" evidence="15">
    <location>
        <begin position="425"/>
        <end position="437"/>
    </location>
</feature>
<accession>L5LF09</accession>
<dbReference type="InterPro" id="IPR008271">
    <property type="entry name" value="Ser/Thr_kinase_AS"/>
</dbReference>
<feature type="compositionally biased region" description="Polar residues" evidence="15">
    <location>
        <begin position="411"/>
        <end position="424"/>
    </location>
</feature>
<feature type="compositionally biased region" description="Low complexity" evidence="15">
    <location>
        <begin position="346"/>
        <end position="367"/>
    </location>
</feature>
<dbReference type="GO" id="GO:0005524">
    <property type="term" value="F:ATP binding"/>
    <property type="evidence" value="ECO:0007669"/>
    <property type="project" value="UniProtKB-KW"/>
</dbReference>
<dbReference type="CDD" id="cd14340">
    <property type="entry name" value="UBA_BRSK"/>
    <property type="match status" value="1"/>
</dbReference>
<evidence type="ECO:0000256" key="13">
    <source>
        <dbReference type="ARBA" id="ARBA00048679"/>
    </source>
</evidence>
<evidence type="ECO:0000313" key="18">
    <source>
        <dbReference type="Proteomes" id="UP000010556"/>
    </source>
</evidence>
<evidence type="ECO:0000256" key="10">
    <source>
        <dbReference type="ARBA" id="ARBA00022902"/>
    </source>
</evidence>
<keyword evidence="7 17" id="KW-0418">Kinase</keyword>
<evidence type="ECO:0000256" key="12">
    <source>
        <dbReference type="ARBA" id="ARBA00048291"/>
    </source>
</evidence>
<dbReference type="GO" id="GO:0050321">
    <property type="term" value="F:tau-protein kinase activity"/>
    <property type="evidence" value="ECO:0007669"/>
    <property type="project" value="UniProtKB-EC"/>
</dbReference>
<feature type="domain" description="Protein kinase" evidence="16">
    <location>
        <begin position="1"/>
        <end position="222"/>
    </location>
</feature>
<dbReference type="FunFam" id="1.10.510.10:FF:000064">
    <property type="entry name" value="BR serine/threonine-protein kinase 2"/>
    <property type="match status" value="1"/>
</dbReference>
<feature type="compositionally biased region" description="Basic and acidic residues" evidence="15">
    <location>
        <begin position="297"/>
        <end position="319"/>
    </location>
</feature>
<dbReference type="PROSITE" id="PS00108">
    <property type="entry name" value="PROTEIN_KINASE_ST"/>
    <property type="match status" value="1"/>
</dbReference>
<comment type="cofactor">
    <cofactor evidence="1">
        <name>Mg(2+)</name>
        <dbReference type="ChEBI" id="CHEBI:18420"/>
    </cofactor>
</comment>
<keyword evidence="18" id="KW-1185">Reference proteome</keyword>
<feature type="region of interest" description="Disordered" evidence="15">
    <location>
        <begin position="632"/>
        <end position="655"/>
    </location>
</feature>
<comment type="catalytic activity">
    <reaction evidence="12">
        <text>L-seryl-[tau protein] + ATP = O-phospho-L-seryl-[tau protein] + ADP + H(+)</text>
        <dbReference type="Rhea" id="RHEA:12801"/>
        <dbReference type="Rhea" id="RHEA-COMP:13701"/>
        <dbReference type="Rhea" id="RHEA-COMP:13702"/>
        <dbReference type="ChEBI" id="CHEBI:15378"/>
        <dbReference type="ChEBI" id="CHEBI:29999"/>
        <dbReference type="ChEBI" id="CHEBI:30616"/>
        <dbReference type="ChEBI" id="CHEBI:83421"/>
        <dbReference type="ChEBI" id="CHEBI:456216"/>
        <dbReference type="EC" id="2.7.11.26"/>
    </reaction>
</comment>
<dbReference type="GO" id="GO:0046872">
    <property type="term" value="F:metal ion binding"/>
    <property type="evidence" value="ECO:0007669"/>
    <property type="project" value="UniProtKB-KW"/>
</dbReference>
<dbReference type="PANTHER" id="PTHR24346:SF108">
    <property type="entry name" value="BR SERINE_THREONINE KINASE 1"/>
    <property type="match status" value="1"/>
</dbReference>
<feature type="compositionally biased region" description="Polar residues" evidence="15">
    <location>
        <begin position="368"/>
        <end position="378"/>
    </location>
</feature>
<protein>
    <submittedName>
        <fullName evidence="17">BR serine/threonine-protein kinase 2</fullName>
    </submittedName>
</protein>
<dbReference type="Pfam" id="PF21122">
    <property type="entry name" value="KA1_BRSK"/>
    <property type="match status" value="1"/>
</dbReference>
<dbReference type="GO" id="GO:0035556">
    <property type="term" value="P:intracellular signal transduction"/>
    <property type="evidence" value="ECO:0007669"/>
    <property type="project" value="TreeGrafter"/>
</dbReference>
<proteinExistence type="inferred from homology"/>
<evidence type="ECO:0000256" key="5">
    <source>
        <dbReference type="ARBA" id="ARBA00022723"/>
    </source>
</evidence>
<evidence type="ECO:0000256" key="15">
    <source>
        <dbReference type="SAM" id="MobiDB-lite"/>
    </source>
</evidence>
<dbReference type="GO" id="GO:0005737">
    <property type="term" value="C:cytoplasm"/>
    <property type="evidence" value="ECO:0007669"/>
    <property type="project" value="TreeGrafter"/>
</dbReference>
<dbReference type="Proteomes" id="UP000010556">
    <property type="component" value="Unassembled WGS sequence"/>
</dbReference>
<comment type="catalytic activity">
    <reaction evidence="14">
        <text>L-threonyl-[tau protein] + ATP = O-phospho-L-threonyl-[tau protein] + ADP + H(+)</text>
        <dbReference type="Rhea" id="RHEA:53904"/>
        <dbReference type="Rhea" id="RHEA-COMP:13703"/>
        <dbReference type="Rhea" id="RHEA-COMP:13704"/>
        <dbReference type="ChEBI" id="CHEBI:15378"/>
        <dbReference type="ChEBI" id="CHEBI:30013"/>
        <dbReference type="ChEBI" id="CHEBI:30616"/>
        <dbReference type="ChEBI" id="CHEBI:61977"/>
        <dbReference type="ChEBI" id="CHEBI:456216"/>
        <dbReference type="EC" id="2.7.11.26"/>
    </reaction>
</comment>
<keyword evidence="6" id="KW-0547">Nucleotide-binding</keyword>
<evidence type="ECO:0000313" key="17">
    <source>
        <dbReference type="EMBL" id="ELK24228.1"/>
    </source>
</evidence>
<evidence type="ECO:0000256" key="2">
    <source>
        <dbReference type="ARBA" id="ARBA00006234"/>
    </source>
</evidence>
<dbReference type="EMBL" id="KB112964">
    <property type="protein sequence ID" value="ELK24228.1"/>
    <property type="molecule type" value="Genomic_DNA"/>
</dbReference>
<keyword evidence="8" id="KW-0067">ATP-binding</keyword>
<dbReference type="GO" id="GO:0007399">
    <property type="term" value="P:nervous system development"/>
    <property type="evidence" value="ECO:0007669"/>
    <property type="project" value="UniProtKB-KW"/>
</dbReference>
<evidence type="ECO:0000259" key="16">
    <source>
        <dbReference type="PROSITE" id="PS50011"/>
    </source>
</evidence>
<dbReference type="SMART" id="SM00220">
    <property type="entry name" value="S_TKc"/>
    <property type="match status" value="1"/>
</dbReference>
<dbReference type="PROSITE" id="PS50011">
    <property type="entry name" value="PROTEIN_KINASE_DOM"/>
    <property type="match status" value="1"/>
</dbReference>
<evidence type="ECO:0000256" key="4">
    <source>
        <dbReference type="ARBA" id="ARBA00022679"/>
    </source>
</evidence>
<dbReference type="InterPro" id="IPR000719">
    <property type="entry name" value="Prot_kinase_dom"/>
</dbReference>
<evidence type="ECO:0000256" key="11">
    <source>
        <dbReference type="ARBA" id="ARBA00047899"/>
    </source>
</evidence>
<comment type="catalytic activity">
    <reaction evidence="13">
        <text>L-seryl-[protein] + ATP = O-phospho-L-seryl-[protein] + ADP + H(+)</text>
        <dbReference type="Rhea" id="RHEA:17989"/>
        <dbReference type="Rhea" id="RHEA-COMP:9863"/>
        <dbReference type="Rhea" id="RHEA-COMP:11604"/>
        <dbReference type="ChEBI" id="CHEBI:15378"/>
        <dbReference type="ChEBI" id="CHEBI:29999"/>
        <dbReference type="ChEBI" id="CHEBI:30616"/>
        <dbReference type="ChEBI" id="CHEBI:83421"/>
        <dbReference type="ChEBI" id="CHEBI:456216"/>
        <dbReference type="EC" id="2.7.11.1"/>
    </reaction>
</comment>
<dbReference type="PANTHER" id="PTHR24346">
    <property type="entry name" value="MAP/MICROTUBULE AFFINITY-REGULATING KINASE"/>
    <property type="match status" value="1"/>
</dbReference>
<reference evidence="18" key="1">
    <citation type="journal article" date="2013" name="Science">
        <title>Comparative analysis of bat genomes provides insight into the evolution of flight and immunity.</title>
        <authorList>
            <person name="Zhang G."/>
            <person name="Cowled C."/>
            <person name="Shi Z."/>
            <person name="Huang Z."/>
            <person name="Bishop-Lilly K.A."/>
            <person name="Fang X."/>
            <person name="Wynne J.W."/>
            <person name="Xiong Z."/>
            <person name="Baker M.L."/>
            <person name="Zhao W."/>
            <person name="Tachedjian M."/>
            <person name="Zhu Y."/>
            <person name="Zhou P."/>
            <person name="Jiang X."/>
            <person name="Ng J."/>
            <person name="Yang L."/>
            <person name="Wu L."/>
            <person name="Xiao J."/>
            <person name="Feng Y."/>
            <person name="Chen Y."/>
            <person name="Sun X."/>
            <person name="Zhang Y."/>
            <person name="Marsh G.A."/>
            <person name="Crameri G."/>
            <person name="Broder C.C."/>
            <person name="Frey K.G."/>
            <person name="Wang L.F."/>
            <person name="Wang J."/>
        </authorList>
    </citation>
    <scope>NUCLEOTIDE SEQUENCE [LARGE SCALE GENOMIC DNA]</scope>
</reference>
<feature type="region of interest" description="Disordered" evidence="15">
    <location>
        <begin position="297"/>
        <end position="465"/>
    </location>
</feature>
<dbReference type="Pfam" id="PF21115">
    <property type="entry name" value="UBA_BRSK"/>
    <property type="match status" value="1"/>
</dbReference>
<comment type="similarity">
    <text evidence="2">Belongs to the protein kinase superfamily. CAMK Ser/Thr protein kinase family. SNF1 subfamily.</text>
</comment>
<feature type="compositionally biased region" description="Polar residues" evidence="15">
    <location>
        <begin position="632"/>
        <end position="641"/>
    </location>
</feature>
<sequence length="722" mass="80013">MKVEREIAILKLIEHPHVLKLHDVYENKKYLYLVLEHVSGGELFDYLVKKGRLTPKEARKFFRQIISALDFCHSHSICHRDLKPENLLLDEKNNIRIADFGMASLQPRGHVWADSEPPAYALTAAFAFRSPHYACPEVIRGEKYDGRKADVWSCGVILFALLVGALPFDDDNLRQLLEKVKRGVFHMPHFIPPDCQSLLRGMIEVDAARRLTLEHIQKHIWYIGGKNEPEPEQPIPRKVQIRSLPSLEDIDPDVLDSMHSLGCFRDRNKLLQDLLSEEENQEKMIYFLLLDRKERYPSHEDEDLPPRNEIERRPERKSMEVLSVTDGGSPVPARRAIEMAQHSQRSRSISGASSGLSTSPLSSPRGTKSNPLPASTQARHPVPGGLGPQLAPPLGLAPLPAPTRLLLTGTEPNTKSVPTIQVTPHPSPRGSPLPTPKGTPVHTPKESPAGTPNPTPPSSPSVGGVPWRTRLNSIKNSFLGSPRFHRRKLQVPTPEEMSNLTPESSPELAKKSWFGNFISLEKEEQIFLVIKDKPLSSIKADIVHAFLSIPSLSHSVISQTSFRAEYKATGGPAVFQKPVKFQVDITYSEGGAAQKENGIYSVTFTLLSGPSRRFKRVVETIQTQLLSTHDQPSTQHLSVNMSPPRGRPLGSAPDTGPLKAAAVDLPLLSCCCGVPGGEALPTATVSVHLPAWHSARFLLRMAMGRRTWLRGEAASSLLTDLQ</sequence>
<gene>
    <name evidence="17" type="ORF">MDA_GLEAN10017774</name>
</gene>
<comment type="catalytic activity">
    <reaction evidence="11">
        <text>L-threonyl-[protein] + ATP = O-phospho-L-threonyl-[protein] + ADP + H(+)</text>
        <dbReference type="Rhea" id="RHEA:46608"/>
        <dbReference type="Rhea" id="RHEA-COMP:11060"/>
        <dbReference type="Rhea" id="RHEA-COMP:11605"/>
        <dbReference type="ChEBI" id="CHEBI:15378"/>
        <dbReference type="ChEBI" id="CHEBI:30013"/>
        <dbReference type="ChEBI" id="CHEBI:30616"/>
        <dbReference type="ChEBI" id="CHEBI:61977"/>
        <dbReference type="ChEBI" id="CHEBI:456216"/>
        <dbReference type="EC" id="2.7.11.1"/>
    </reaction>
</comment>
<organism evidence="17 18">
    <name type="scientific">Myotis davidii</name>
    <name type="common">David's myotis</name>
    <dbReference type="NCBI Taxonomy" id="225400"/>
    <lineage>
        <taxon>Eukaryota</taxon>
        <taxon>Metazoa</taxon>
        <taxon>Chordata</taxon>
        <taxon>Craniata</taxon>
        <taxon>Vertebrata</taxon>
        <taxon>Euteleostomi</taxon>
        <taxon>Mammalia</taxon>
        <taxon>Eutheria</taxon>
        <taxon>Laurasiatheria</taxon>
        <taxon>Chiroptera</taxon>
        <taxon>Yangochiroptera</taxon>
        <taxon>Vespertilionidae</taxon>
        <taxon>Myotis</taxon>
    </lineage>
</organism>
<evidence type="ECO:0000256" key="9">
    <source>
        <dbReference type="ARBA" id="ARBA00022842"/>
    </source>
</evidence>
<evidence type="ECO:0000256" key="1">
    <source>
        <dbReference type="ARBA" id="ARBA00001946"/>
    </source>
</evidence>
<dbReference type="Pfam" id="PF00069">
    <property type="entry name" value="Pkinase"/>
    <property type="match status" value="1"/>
</dbReference>
<keyword evidence="4" id="KW-0808">Transferase</keyword>